<accession>A0ABV3BL07</accession>
<reference evidence="2 3" key="1">
    <citation type="submission" date="2024-06" db="EMBL/GenBank/DDBJ databases">
        <title>The Natural Products Discovery Center: Release of the First 8490 Sequenced Strains for Exploring Actinobacteria Biosynthetic Diversity.</title>
        <authorList>
            <person name="Kalkreuter E."/>
            <person name="Kautsar S.A."/>
            <person name="Yang D."/>
            <person name="Bader C.D."/>
            <person name="Teijaro C.N."/>
            <person name="Fluegel L."/>
            <person name="Davis C.M."/>
            <person name="Simpson J.R."/>
            <person name="Lauterbach L."/>
            <person name="Steele A.D."/>
            <person name="Gui C."/>
            <person name="Meng S."/>
            <person name="Li G."/>
            <person name="Viehrig K."/>
            <person name="Ye F."/>
            <person name="Su P."/>
            <person name="Kiefer A.F."/>
            <person name="Nichols A."/>
            <person name="Cepeda A.J."/>
            <person name="Yan W."/>
            <person name="Fan B."/>
            <person name="Jiang Y."/>
            <person name="Adhikari A."/>
            <person name="Zheng C.-J."/>
            <person name="Schuster L."/>
            <person name="Cowan T.M."/>
            <person name="Smanski M.J."/>
            <person name="Chevrette M.G."/>
            <person name="De Carvalho L.P.S."/>
            <person name="Shen B."/>
        </authorList>
    </citation>
    <scope>NUCLEOTIDE SEQUENCE [LARGE SCALE GENOMIC DNA]</scope>
    <source>
        <strain evidence="2 3">NPDC046838</strain>
    </source>
</reference>
<organism evidence="2 3">
    <name type="scientific">Streptomyces atriruber</name>
    <dbReference type="NCBI Taxonomy" id="545121"/>
    <lineage>
        <taxon>Bacteria</taxon>
        <taxon>Bacillati</taxon>
        <taxon>Actinomycetota</taxon>
        <taxon>Actinomycetes</taxon>
        <taxon>Kitasatosporales</taxon>
        <taxon>Streptomycetaceae</taxon>
        <taxon>Streptomyces</taxon>
    </lineage>
</organism>
<comment type="caution">
    <text evidence="2">The sequence shown here is derived from an EMBL/GenBank/DDBJ whole genome shotgun (WGS) entry which is preliminary data.</text>
</comment>
<sequence length="121" mass="13401">MISDAEWSRLRGGLRFGQVFTGTVVRVPKPGAIGVFVDIGLPAGGFVDVLLLPLDVARWPTEGTVADFELWWADPDPRRQQIRLKPADPALLREDFGELMDTLRPDWPSLIGRPLDVTIAP</sequence>
<evidence type="ECO:0000313" key="3">
    <source>
        <dbReference type="Proteomes" id="UP001551176"/>
    </source>
</evidence>
<evidence type="ECO:0000313" key="2">
    <source>
        <dbReference type="EMBL" id="MEU6821715.1"/>
    </source>
</evidence>
<dbReference type="Proteomes" id="UP001551176">
    <property type="component" value="Unassembled WGS sequence"/>
</dbReference>
<proteinExistence type="predicted"/>
<dbReference type="RefSeq" id="WP_359348080.1">
    <property type="nucleotide sequence ID" value="NZ_JBEYXV010000006.1"/>
</dbReference>
<evidence type="ECO:0000259" key="1">
    <source>
        <dbReference type="PROSITE" id="PS50126"/>
    </source>
</evidence>
<dbReference type="PROSITE" id="PS50126">
    <property type="entry name" value="S1"/>
    <property type="match status" value="1"/>
</dbReference>
<dbReference type="InterPro" id="IPR003029">
    <property type="entry name" value="S1_domain"/>
</dbReference>
<gene>
    <name evidence="2" type="ORF">ABZ921_13875</name>
</gene>
<keyword evidence="3" id="KW-1185">Reference proteome</keyword>
<protein>
    <recommendedName>
        <fullName evidence="1">S1 motif domain-containing protein</fullName>
    </recommendedName>
</protein>
<dbReference type="EMBL" id="JBEYXV010000006">
    <property type="protein sequence ID" value="MEU6821715.1"/>
    <property type="molecule type" value="Genomic_DNA"/>
</dbReference>
<feature type="domain" description="S1 motif" evidence="1">
    <location>
        <begin position="17"/>
        <end position="49"/>
    </location>
</feature>
<name>A0ABV3BL07_9ACTN</name>